<feature type="region of interest" description="Disordered" evidence="1">
    <location>
        <begin position="1"/>
        <end position="24"/>
    </location>
</feature>
<accession>A0A8T2LX22</accession>
<gene>
    <name evidence="2" type="ORF">AMEX_G12483</name>
</gene>
<evidence type="ECO:0000256" key="1">
    <source>
        <dbReference type="SAM" id="MobiDB-lite"/>
    </source>
</evidence>
<sequence>MQEAGSNPPALSSSVPLCSSDDLGGRTNMGQELILCPVQKNVKPRVSHPTILSASSAPPRKRSSTFPPLEESFQTKT</sequence>
<evidence type="ECO:0000313" key="2">
    <source>
        <dbReference type="EMBL" id="KAG9273361.1"/>
    </source>
</evidence>
<organism evidence="2 3">
    <name type="scientific">Astyanax mexicanus</name>
    <name type="common">Blind cave fish</name>
    <name type="synonym">Astyanax fasciatus mexicanus</name>
    <dbReference type="NCBI Taxonomy" id="7994"/>
    <lineage>
        <taxon>Eukaryota</taxon>
        <taxon>Metazoa</taxon>
        <taxon>Chordata</taxon>
        <taxon>Craniata</taxon>
        <taxon>Vertebrata</taxon>
        <taxon>Euteleostomi</taxon>
        <taxon>Actinopterygii</taxon>
        <taxon>Neopterygii</taxon>
        <taxon>Teleostei</taxon>
        <taxon>Ostariophysi</taxon>
        <taxon>Characiformes</taxon>
        <taxon>Characoidei</taxon>
        <taxon>Acestrorhamphidae</taxon>
        <taxon>Acestrorhamphinae</taxon>
        <taxon>Astyanax</taxon>
    </lineage>
</organism>
<protein>
    <submittedName>
        <fullName evidence="2">Uncharacterized protein</fullName>
    </submittedName>
</protein>
<name>A0A8T2LX22_ASTMX</name>
<dbReference type="Proteomes" id="UP000752171">
    <property type="component" value="Unassembled WGS sequence"/>
</dbReference>
<proteinExistence type="predicted"/>
<evidence type="ECO:0000313" key="3">
    <source>
        <dbReference type="Proteomes" id="UP000752171"/>
    </source>
</evidence>
<dbReference type="EMBL" id="JAICCE010000009">
    <property type="protein sequence ID" value="KAG9273361.1"/>
    <property type="molecule type" value="Genomic_DNA"/>
</dbReference>
<feature type="region of interest" description="Disordered" evidence="1">
    <location>
        <begin position="49"/>
        <end position="77"/>
    </location>
</feature>
<dbReference type="AlphaFoldDB" id="A0A8T2LX22"/>
<reference evidence="2 3" key="1">
    <citation type="submission" date="2021-07" db="EMBL/GenBank/DDBJ databases">
        <authorList>
            <person name="Imarazene B."/>
            <person name="Zahm M."/>
            <person name="Klopp C."/>
            <person name="Cabau C."/>
            <person name="Beille S."/>
            <person name="Jouanno E."/>
            <person name="Castinel A."/>
            <person name="Lluch J."/>
            <person name="Gil L."/>
            <person name="Kuchtly C."/>
            <person name="Lopez Roques C."/>
            <person name="Donnadieu C."/>
            <person name="Parrinello H."/>
            <person name="Journot L."/>
            <person name="Du K."/>
            <person name="Schartl M."/>
            <person name="Retaux S."/>
            <person name="Guiguen Y."/>
        </authorList>
    </citation>
    <scope>NUCLEOTIDE SEQUENCE [LARGE SCALE GENOMIC DNA]</scope>
    <source>
        <strain evidence="2">Pach_M1</strain>
        <tissue evidence="2">Testis</tissue>
    </source>
</reference>
<comment type="caution">
    <text evidence="2">The sequence shown here is derived from an EMBL/GenBank/DDBJ whole genome shotgun (WGS) entry which is preliminary data.</text>
</comment>